<evidence type="ECO:0000313" key="6">
    <source>
        <dbReference type="Proteomes" id="UP000029738"/>
    </source>
</evidence>
<protein>
    <recommendedName>
        <fullName evidence="2">Anti-sigma factor antagonist</fullName>
    </recommendedName>
</protein>
<dbReference type="RefSeq" id="WP_038087948.1">
    <property type="nucleotide sequence ID" value="NZ_JHEG04000001.1"/>
</dbReference>
<dbReference type="AlphaFoldDB" id="A0A0C1RGI4"/>
<accession>A0A0C1RGI4</accession>
<comment type="caution">
    <text evidence="5">The sequence shown here is derived from an EMBL/GenBank/DDBJ whole genome shotgun (WGS) entry which is preliminary data.</text>
</comment>
<dbReference type="Proteomes" id="UP000029738">
    <property type="component" value="Unassembled WGS sequence"/>
</dbReference>
<dbReference type="STRING" id="1479485.DA73_0222895"/>
<reference evidence="4" key="2">
    <citation type="submission" date="2019-11" db="EMBL/GenBank/DDBJ databases">
        <title>Improved Assembly of Tolypothrix boutellei genome.</title>
        <authorList>
            <person name="Sarangi A.N."/>
            <person name="Mukherjee M."/>
            <person name="Ghosh S."/>
            <person name="Singh D."/>
            <person name="Das A."/>
            <person name="Kant S."/>
            <person name="Prusty A."/>
            <person name="Tripathy S."/>
        </authorList>
    </citation>
    <scope>NUCLEOTIDE SEQUENCE</scope>
    <source>
        <strain evidence="4">VB521301</strain>
    </source>
</reference>
<dbReference type="InterPro" id="IPR003658">
    <property type="entry name" value="Anti-sigma_ant"/>
</dbReference>
<evidence type="ECO:0000256" key="2">
    <source>
        <dbReference type="RuleBase" id="RU003749"/>
    </source>
</evidence>
<dbReference type="GO" id="GO:0043856">
    <property type="term" value="F:anti-sigma factor antagonist activity"/>
    <property type="evidence" value="ECO:0007669"/>
    <property type="project" value="InterPro"/>
</dbReference>
<proteinExistence type="inferred from homology"/>
<evidence type="ECO:0000259" key="3">
    <source>
        <dbReference type="PROSITE" id="PS50801"/>
    </source>
</evidence>
<dbReference type="EMBL" id="JHEG04000001">
    <property type="protein sequence ID" value="KAF3887297.1"/>
    <property type="molecule type" value="Genomic_DNA"/>
</dbReference>
<comment type="similarity">
    <text evidence="1 2">Belongs to the anti-sigma-factor antagonist family.</text>
</comment>
<dbReference type="NCBIfam" id="TIGR00377">
    <property type="entry name" value="ant_ant_sig"/>
    <property type="match status" value="1"/>
</dbReference>
<dbReference type="Pfam" id="PF01740">
    <property type="entry name" value="STAS"/>
    <property type="match status" value="1"/>
</dbReference>
<evidence type="ECO:0000313" key="5">
    <source>
        <dbReference type="EMBL" id="KIE11235.1"/>
    </source>
</evidence>
<dbReference type="Gene3D" id="3.30.750.24">
    <property type="entry name" value="STAS domain"/>
    <property type="match status" value="1"/>
</dbReference>
<dbReference type="PANTHER" id="PTHR33495:SF2">
    <property type="entry name" value="ANTI-SIGMA FACTOR ANTAGONIST TM_1081-RELATED"/>
    <property type="match status" value="1"/>
</dbReference>
<sequence length="109" mass="11915">MQSTLLNPNMTVIRPNGSIVSANALEFERKLTTLLTQTDCSILLLDLGKVESVDSSGVLALVSALKLSQRMGRRLSLCSVSPALKIILELTQLDRLFEIYEDESAFTSA</sequence>
<name>A0A0C1RGI4_9CYAN</name>
<dbReference type="InterPro" id="IPR002645">
    <property type="entry name" value="STAS_dom"/>
</dbReference>
<feature type="domain" description="STAS" evidence="3">
    <location>
        <begin position="1"/>
        <end position="109"/>
    </location>
</feature>
<reference evidence="5" key="1">
    <citation type="journal article" date="2015" name="Genome Announc.">
        <title>Draft Genome Sequence of Tolypothrix boutellei Strain VB521301.</title>
        <authorList>
            <person name="Chandrababunaidu M.M."/>
            <person name="Singh D."/>
            <person name="Sen D."/>
            <person name="Bhan S."/>
            <person name="Das S."/>
            <person name="Gupta A."/>
            <person name="Adhikary S.P."/>
            <person name="Tripathy S."/>
        </authorList>
    </citation>
    <scope>NUCLEOTIDE SEQUENCE</scope>
    <source>
        <strain evidence="5">VB521301</strain>
    </source>
</reference>
<dbReference type="OrthoDB" id="514124at2"/>
<evidence type="ECO:0000313" key="4">
    <source>
        <dbReference type="EMBL" id="KAF3887297.1"/>
    </source>
</evidence>
<dbReference type="InterPro" id="IPR036513">
    <property type="entry name" value="STAS_dom_sf"/>
</dbReference>
<dbReference type="PANTHER" id="PTHR33495">
    <property type="entry name" value="ANTI-SIGMA FACTOR ANTAGONIST TM_1081-RELATED-RELATED"/>
    <property type="match status" value="1"/>
</dbReference>
<dbReference type="CDD" id="cd07043">
    <property type="entry name" value="STAS_anti-anti-sigma_factors"/>
    <property type="match status" value="1"/>
</dbReference>
<organism evidence="5">
    <name type="scientific">Tolypothrix bouteillei VB521301</name>
    <dbReference type="NCBI Taxonomy" id="1479485"/>
    <lineage>
        <taxon>Bacteria</taxon>
        <taxon>Bacillati</taxon>
        <taxon>Cyanobacteriota</taxon>
        <taxon>Cyanophyceae</taxon>
        <taxon>Nostocales</taxon>
        <taxon>Tolypothrichaceae</taxon>
        <taxon>Tolypothrix</taxon>
    </lineage>
</organism>
<evidence type="ECO:0000256" key="1">
    <source>
        <dbReference type="ARBA" id="ARBA00009013"/>
    </source>
</evidence>
<dbReference type="EMBL" id="JHEG02000048">
    <property type="protein sequence ID" value="KIE11235.1"/>
    <property type="molecule type" value="Genomic_DNA"/>
</dbReference>
<gene>
    <name evidence="5" type="ORF">DA73_0222895</name>
    <name evidence="4" type="ORF">DA73_0400018725</name>
</gene>
<keyword evidence="6" id="KW-1185">Reference proteome</keyword>
<dbReference type="PROSITE" id="PS50801">
    <property type="entry name" value="STAS"/>
    <property type="match status" value="1"/>
</dbReference>
<dbReference type="SUPFAM" id="SSF52091">
    <property type="entry name" value="SpoIIaa-like"/>
    <property type="match status" value="1"/>
</dbReference>